<keyword evidence="2 10" id="KW-1003">Cell membrane</keyword>
<feature type="transmembrane region" description="Helical" evidence="10">
    <location>
        <begin position="30"/>
        <end position="49"/>
    </location>
</feature>
<keyword evidence="10" id="KW-0915">Sodium</keyword>
<dbReference type="PANTHER" id="PTHR28259:SF1">
    <property type="entry name" value="FLUORIDE EXPORT PROTEIN 1-RELATED"/>
    <property type="match status" value="1"/>
</dbReference>
<evidence type="ECO:0000256" key="3">
    <source>
        <dbReference type="ARBA" id="ARBA00022692"/>
    </source>
</evidence>
<feature type="transmembrane region" description="Helical" evidence="10">
    <location>
        <begin position="95"/>
        <end position="120"/>
    </location>
</feature>
<keyword evidence="10" id="KW-0479">Metal-binding</keyword>
<dbReference type="HAMAP" id="MF_00454">
    <property type="entry name" value="FluC"/>
    <property type="match status" value="1"/>
</dbReference>
<dbReference type="GO" id="GO:0140114">
    <property type="term" value="P:cellular detoxification of fluoride"/>
    <property type="evidence" value="ECO:0007669"/>
    <property type="project" value="UniProtKB-UniRule"/>
</dbReference>
<sequence>MIEILLVALGAGFGAAARYGVDQALSKPWGTVAVNFLGSFLLGIVVGVLANIDLRAEAETYALLGTGFCGGFTTFSTASLEVLKIGQNDSAQRAVIFAVGMAIGSVALAALGMALGLLIAR</sequence>
<dbReference type="AlphaFoldDB" id="A0A7M1R4U1"/>
<evidence type="ECO:0000256" key="7">
    <source>
        <dbReference type="ARBA" id="ARBA00035120"/>
    </source>
</evidence>
<proteinExistence type="inferred from homology"/>
<evidence type="ECO:0000256" key="10">
    <source>
        <dbReference type="HAMAP-Rule" id="MF_00454"/>
    </source>
</evidence>
<reference evidence="11 12" key="1">
    <citation type="submission" date="2020-10" db="EMBL/GenBank/DDBJ databases">
        <title>Trueperella pecoris sp. nov. isolated from bovine and porcine specimens.</title>
        <authorList>
            <person name="Schoenecker L."/>
            <person name="Schnydrig P."/>
            <person name="Brodard I."/>
            <person name="Thomann A."/>
            <person name="Hemphill A."/>
            <person name="Rodriguez-Campos S."/>
            <person name="Perreten V."/>
            <person name="Jores J."/>
            <person name="Kittl S."/>
        </authorList>
    </citation>
    <scope>NUCLEOTIDE SEQUENCE [LARGE SCALE GENOMIC DNA]</scope>
    <source>
        <strain evidence="11 12">19OD0592</strain>
    </source>
</reference>
<comment type="function">
    <text evidence="9 10">Fluoride-specific ion channel. Important for reducing fluoride concentration in the cell, thus reducing its toxicity.</text>
</comment>
<dbReference type="Proteomes" id="UP000594961">
    <property type="component" value="Chromosome"/>
</dbReference>
<evidence type="ECO:0000256" key="8">
    <source>
        <dbReference type="ARBA" id="ARBA00035585"/>
    </source>
</evidence>
<keyword evidence="10" id="KW-0813">Transport</keyword>
<keyword evidence="5 10" id="KW-0472">Membrane</keyword>
<dbReference type="Pfam" id="PF02537">
    <property type="entry name" value="CRCB"/>
    <property type="match status" value="1"/>
</dbReference>
<comment type="subcellular location">
    <subcellularLocation>
        <location evidence="1 10">Cell membrane</location>
        <topology evidence="1 10">Multi-pass membrane protein</topology>
    </subcellularLocation>
</comment>
<comment type="activity regulation">
    <text evidence="10">Na(+) is not transported, but it plays an essential structural role and its presence is essential for fluoride channel function.</text>
</comment>
<dbReference type="GO" id="GO:0062054">
    <property type="term" value="F:fluoride channel activity"/>
    <property type="evidence" value="ECO:0007669"/>
    <property type="project" value="UniProtKB-UniRule"/>
</dbReference>
<protein>
    <recommendedName>
        <fullName evidence="10">Fluoride-specific ion channel FluC</fullName>
    </recommendedName>
</protein>
<evidence type="ECO:0000256" key="2">
    <source>
        <dbReference type="ARBA" id="ARBA00022475"/>
    </source>
</evidence>
<keyword evidence="6 10" id="KW-0407">Ion channel</keyword>
<gene>
    <name evidence="10" type="primary">fluC</name>
    <name evidence="10" type="synonym">crcB</name>
    <name evidence="11" type="ORF">INS90_04270</name>
</gene>
<evidence type="ECO:0000256" key="5">
    <source>
        <dbReference type="ARBA" id="ARBA00023136"/>
    </source>
</evidence>
<comment type="catalytic activity">
    <reaction evidence="8">
        <text>fluoride(in) = fluoride(out)</text>
        <dbReference type="Rhea" id="RHEA:76159"/>
        <dbReference type="ChEBI" id="CHEBI:17051"/>
    </reaction>
    <physiologicalReaction direction="left-to-right" evidence="8">
        <dbReference type="Rhea" id="RHEA:76160"/>
    </physiologicalReaction>
</comment>
<evidence type="ECO:0000256" key="6">
    <source>
        <dbReference type="ARBA" id="ARBA00023303"/>
    </source>
</evidence>
<feature type="transmembrane region" description="Helical" evidence="10">
    <location>
        <begin position="61"/>
        <end position="83"/>
    </location>
</feature>
<name>A0A7M1R4U1_9ACTO</name>
<dbReference type="PANTHER" id="PTHR28259">
    <property type="entry name" value="FLUORIDE EXPORT PROTEIN 1-RELATED"/>
    <property type="match status" value="1"/>
</dbReference>
<feature type="binding site" evidence="10">
    <location>
        <position position="73"/>
    </location>
    <ligand>
        <name>Na(+)</name>
        <dbReference type="ChEBI" id="CHEBI:29101"/>
        <note>structural</note>
    </ligand>
</feature>
<evidence type="ECO:0000313" key="11">
    <source>
        <dbReference type="EMBL" id="QOR48485.1"/>
    </source>
</evidence>
<evidence type="ECO:0000256" key="4">
    <source>
        <dbReference type="ARBA" id="ARBA00022989"/>
    </source>
</evidence>
<organism evidence="11 12">
    <name type="scientific">Trueperella pecoris</name>
    <dbReference type="NCBI Taxonomy" id="2733571"/>
    <lineage>
        <taxon>Bacteria</taxon>
        <taxon>Bacillati</taxon>
        <taxon>Actinomycetota</taxon>
        <taxon>Actinomycetes</taxon>
        <taxon>Actinomycetales</taxon>
        <taxon>Actinomycetaceae</taxon>
        <taxon>Trueperella</taxon>
    </lineage>
</organism>
<comment type="similarity">
    <text evidence="7 10">Belongs to the fluoride channel Fluc/FEX (TC 1.A.43) family.</text>
</comment>
<evidence type="ECO:0000313" key="12">
    <source>
        <dbReference type="Proteomes" id="UP000594961"/>
    </source>
</evidence>
<keyword evidence="10" id="KW-0406">Ion transport</keyword>
<dbReference type="InterPro" id="IPR003691">
    <property type="entry name" value="FluC"/>
</dbReference>
<dbReference type="GO" id="GO:0046872">
    <property type="term" value="F:metal ion binding"/>
    <property type="evidence" value="ECO:0007669"/>
    <property type="project" value="UniProtKB-KW"/>
</dbReference>
<evidence type="ECO:0000256" key="9">
    <source>
        <dbReference type="ARBA" id="ARBA00049940"/>
    </source>
</evidence>
<keyword evidence="4 10" id="KW-1133">Transmembrane helix</keyword>
<keyword evidence="3 10" id="KW-0812">Transmembrane</keyword>
<dbReference type="RefSeq" id="WP_197555012.1">
    <property type="nucleotide sequence ID" value="NZ_CP063212.1"/>
</dbReference>
<accession>A0A7M1R4U1</accession>
<feature type="binding site" evidence="10">
    <location>
        <position position="70"/>
    </location>
    <ligand>
        <name>Na(+)</name>
        <dbReference type="ChEBI" id="CHEBI:29101"/>
        <note>structural</note>
    </ligand>
</feature>
<dbReference type="EMBL" id="CP063212">
    <property type="protein sequence ID" value="QOR48485.1"/>
    <property type="molecule type" value="Genomic_DNA"/>
</dbReference>
<evidence type="ECO:0000256" key="1">
    <source>
        <dbReference type="ARBA" id="ARBA00004651"/>
    </source>
</evidence>
<dbReference type="GO" id="GO:0005886">
    <property type="term" value="C:plasma membrane"/>
    <property type="evidence" value="ECO:0007669"/>
    <property type="project" value="UniProtKB-SubCell"/>
</dbReference>